<dbReference type="RefSeq" id="WP_121197464.1">
    <property type="nucleotide sequence ID" value="NZ_RBKU01000001.1"/>
</dbReference>
<reference evidence="2 3" key="1">
    <citation type="submission" date="2018-10" db="EMBL/GenBank/DDBJ databases">
        <title>Genomic Encyclopedia of Archaeal and Bacterial Type Strains, Phase II (KMG-II): from individual species to whole genera.</title>
        <authorList>
            <person name="Goeker M."/>
        </authorList>
    </citation>
    <scope>NUCLEOTIDE SEQUENCE [LARGE SCALE GENOMIC DNA]</scope>
    <source>
        <strain evidence="2 3">DSM 18602</strain>
    </source>
</reference>
<gene>
    <name evidence="2" type="ORF">BDD43_1950</name>
</gene>
<feature type="chain" id="PRO_5019861533" evidence="1">
    <location>
        <begin position="33"/>
        <end position="311"/>
    </location>
</feature>
<keyword evidence="1" id="KW-0732">Signal</keyword>
<proteinExistence type="predicted"/>
<keyword evidence="3" id="KW-1185">Reference proteome</keyword>
<dbReference type="AlphaFoldDB" id="A0A495J0G6"/>
<dbReference type="EMBL" id="RBKU01000001">
    <property type="protein sequence ID" value="RKR81794.1"/>
    <property type="molecule type" value="Genomic_DNA"/>
</dbReference>
<dbReference type="OrthoDB" id="636533at2"/>
<dbReference type="SUPFAM" id="SSF50494">
    <property type="entry name" value="Trypsin-like serine proteases"/>
    <property type="match status" value="1"/>
</dbReference>
<dbReference type="Gene3D" id="2.40.10.120">
    <property type="match status" value="1"/>
</dbReference>
<dbReference type="Pfam" id="PF13365">
    <property type="entry name" value="Trypsin_2"/>
    <property type="match status" value="1"/>
</dbReference>
<organism evidence="2 3">
    <name type="scientific">Mucilaginibacter gracilis</name>
    <dbReference type="NCBI Taxonomy" id="423350"/>
    <lineage>
        <taxon>Bacteria</taxon>
        <taxon>Pseudomonadati</taxon>
        <taxon>Bacteroidota</taxon>
        <taxon>Sphingobacteriia</taxon>
        <taxon>Sphingobacteriales</taxon>
        <taxon>Sphingobacteriaceae</taxon>
        <taxon>Mucilaginibacter</taxon>
    </lineage>
</organism>
<dbReference type="Proteomes" id="UP000268007">
    <property type="component" value="Unassembled WGS sequence"/>
</dbReference>
<feature type="signal peptide" evidence="1">
    <location>
        <begin position="1"/>
        <end position="32"/>
    </location>
</feature>
<accession>A0A495J0G6</accession>
<sequence length="311" mass="34310">MVNLFYLLIKKKKPVVVAFFIILCSPHFTLHAQSLQNDTYVDYDELMSNVLKNLKAAQAKTPFTGSASLRKQALLLPSDSKAPIRSLVKPGQKEMTAAQIIKDRRDGVLMIYKYYKATEKEPEKAQLYATASALTADGICVSNWHVFMGVVQPEETLAANDSVTFVVTLKGDVYPIQQILAFNKNADAAIFKINTGNAYLSPIPLGTELAVGETVHTLTNPEQYIYYYSKGVVARKTANHKIGAMGDRMEITADYAKGSSGGPILDDRGNMAGMVSTTHSIYAQDRPQVNLQMVIKTTIPAQSIRRLIQLE</sequence>
<protein>
    <submittedName>
        <fullName evidence="2">Trypsin-like peptidase</fullName>
    </submittedName>
</protein>
<evidence type="ECO:0000313" key="2">
    <source>
        <dbReference type="EMBL" id="RKR81794.1"/>
    </source>
</evidence>
<evidence type="ECO:0000313" key="3">
    <source>
        <dbReference type="Proteomes" id="UP000268007"/>
    </source>
</evidence>
<evidence type="ECO:0000256" key="1">
    <source>
        <dbReference type="SAM" id="SignalP"/>
    </source>
</evidence>
<name>A0A495J0G6_9SPHI</name>
<comment type="caution">
    <text evidence="2">The sequence shown here is derived from an EMBL/GenBank/DDBJ whole genome shotgun (WGS) entry which is preliminary data.</text>
</comment>
<dbReference type="InterPro" id="IPR009003">
    <property type="entry name" value="Peptidase_S1_PA"/>
</dbReference>